<name>E6TRR9_EVAC2</name>
<dbReference type="AlphaFoldDB" id="E6TRR9"/>
<keyword evidence="2" id="KW-1185">Reference proteome</keyword>
<protein>
    <submittedName>
        <fullName evidence="1">Uncharacterized protein</fullName>
    </submittedName>
</protein>
<dbReference type="eggNOG" id="ENOG5032ESU">
    <property type="taxonomic scope" value="Bacteria"/>
</dbReference>
<dbReference type="Proteomes" id="UP000001401">
    <property type="component" value="Chromosome"/>
</dbReference>
<dbReference type="OrthoDB" id="2843984at2"/>
<dbReference type="KEGG" id="bco:Bcell_1177"/>
<organism evidence="1 2">
    <name type="scientific">Evansella cellulosilytica (strain ATCC 21833 / DSM 2522 / FERM P-1141 / JCM 9156 / N-4)</name>
    <name type="common">Bacillus cellulosilyticus</name>
    <dbReference type="NCBI Taxonomy" id="649639"/>
    <lineage>
        <taxon>Bacteria</taxon>
        <taxon>Bacillati</taxon>
        <taxon>Bacillota</taxon>
        <taxon>Bacilli</taxon>
        <taxon>Bacillales</taxon>
        <taxon>Bacillaceae</taxon>
        <taxon>Evansella</taxon>
    </lineage>
</organism>
<accession>E6TRR9</accession>
<dbReference type="HOGENOM" id="CLU_1514954_0_0_9"/>
<dbReference type="RefSeq" id="WP_013487783.1">
    <property type="nucleotide sequence ID" value="NC_014829.1"/>
</dbReference>
<evidence type="ECO:0000313" key="1">
    <source>
        <dbReference type="EMBL" id="ADU29442.1"/>
    </source>
</evidence>
<sequence>MIVYFGAMREFEHDNKESLVQNEINNIGTIGVWFTSDINSAKAYAIGTEKVFEQSDTEFWEDGEPKVIEVERQVMGFIYKAYIHEPQLKIYESNTFDNYELFMNDRDVFCDYFSKKKRKLTWKDHAILLNKEEANMKFRNHLIRQGYEGFLIPNCKQQHGETELGCLFSVDAFHISEIIPVDAI</sequence>
<proteinExistence type="predicted"/>
<reference evidence="1" key="1">
    <citation type="submission" date="2010-12" db="EMBL/GenBank/DDBJ databases">
        <title>Complete sequence of Bacillus cellulosilyticus DSM 2522.</title>
        <authorList>
            <consortium name="US DOE Joint Genome Institute"/>
            <person name="Lucas S."/>
            <person name="Copeland A."/>
            <person name="Lapidus A."/>
            <person name="Cheng J.-F."/>
            <person name="Bruce D."/>
            <person name="Goodwin L."/>
            <person name="Pitluck S."/>
            <person name="Chertkov O."/>
            <person name="Detter J.C."/>
            <person name="Han C."/>
            <person name="Tapia R."/>
            <person name="Land M."/>
            <person name="Hauser L."/>
            <person name="Jeffries C."/>
            <person name="Kyrpides N."/>
            <person name="Ivanova N."/>
            <person name="Mikhailova N."/>
            <person name="Brumm P."/>
            <person name="Mead D."/>
            <person name="Woyke T."/>
        </authorList>
    </citation>
    <scope>NUCLEOTIDE SEQUENCE [LARGE SCALE GENOMIC DNA]</scope>
    <source>
        <strain evidence="1">DSM 2522</strain>
    </source>
</reference>
<gene>
    <name evidence="1" type="ordered locus">Bcell_1177</name>
</gene>
<evidence type="ECO:0000313" key="2">
    <source>
        <dbReference type="Proteomes" id="UP000001401"/>
    </source>
</evidence>
<dbReference type="EMBL" id="CP002394">
    <property type="protein sequence ID" value="ADU29442.1"/>
    <property type="molecule type" value="Genomic_DNA"/>
</dbReference>